<sequence length="77" mass="8539">MLHLLLLLSTSQVFVSWLPLFLAINFNVTFLLFAEYNHSRPSGSRPWTVCSRQGSSVLSCCARLDSSTSFPAGIGCW</sequence>
<dbReference type="AlphaFoldDB" id="A0A6A5YG92"/>
<feature type="transmembrane region" description="Helical" evidence="1">
    <location>
        <begin position="14"/>
        <end position="34"/>
    </location>
</feature>
<proteinExistence type="predicted"/>
<dbReference type="EMBL" id="ML977373">
    <property type="protein sequence ID" value="KAF2105724.1"/>
    <property type="molecule type" value="Genomic_DNA"/>
</dbReference>
<accession>A0A6A5YG92</accession>
<protein>
    <submittedName>
        <fullName evidence="2">Uncharacterized protein</fullName>
    </submittedName>
</protein>
<dbReference type="Proteomes" id="UP000799770">
    <property type="component" value="Unassembled WGS sequence"/>
</dbReference>
<organism evidence="2 3">
    <name type="scientific">Lophiotrema nucula</name>
    <dbReference type="NCBI Taxonomy" id="690887"/>
    <lineage>
        <taxon>Eukaryota</taxon>
        <taxon>Fungi</taxon>
        <taxon>Dikarya</taxon>
        <taxon>Ascomycota</taxon>
        <taxon>Pezizomycotina</taxon>
        <taxon>Dothideomycetes</taxon>
        <taxon>Pleosporomycetidae</taxon>
        <taxon>Pleosporales</taxon>
        <taxon>Lophiotremataceae</taxon>
        <taxon>Lophiotrema</taxon>
    </lineage>
</organism>
<evidence type="ECO:0000256" key="1">
    <source>
        <dbReference type="SAM" id="Phobius"/>
    </source>
</evidence>
<reference evidence="2" key="1">
    <citation type="journal article" date="2020" name="Stud. Mycol.">
        <title>101 Dothideomycetes genomes: a test case for predicting lifestyles and emergence of pathogens.</title>
        <authorList>
            <person name="Haridas S."/>
            <person name="Albert R."/>
            <person name="Binder M."/>
            <person name="Bloem J."/>
            <person name="Labutti K."/>
            <person name="Salamov A."/>
            <person name="Andreopoulos B."/>
            <person name="Baker S."/>
            <person name="Barry K."/>
            <person name="Bills G."/>
            <person name="Bluhm B."/>
            <person name="Cannon C."/>
            <person name="Castanera R."/>
            <person name="Culley D."/>
            <person name="Daum C."/>
            <person name="Ezra D."/>
            <person name="Gonzalez J."/>
            <person name="Henrissat B."/>
            <person name="Kuo A."/>
            <person name="Liang C."/>
            <person name="Lipzen A."/>
            <person name="Lutzoni F."/>
            <person name="Magnuson J."/>
            <person name="Mondo S."/>
            <person name="Nolan M."/>
            <person name="Ohm R."/>
            <person name="Pangilinan J."/>
            <person name="Park H.-J."/>
            <person name="Ramirez L."/>
            <person name="Alfaro M."/>
            <person name="Sun H."/>
            <person name="Tritt A."/>
            <person name="Yoshinaga Y."/>
            <person name="Zwiers L.-H."/>
            <person name="Turgeon B."/>
            <person name="Goodwin S."/>
            <person name="Spatafora J."/>
            <person name="Crous P."/>
            <person name="Grigoriev I."/>
        </authorList>
    </citation>
    <scope>NUCLEOTIDE SEQUENCE</scope>
    <source>
        <strain evidence="2">CBS 627.86</strain>
    </source>
</reference>
<keyword evidence="3" id="KW-1185">Reference proteome</keyword>
<keyword evidence="1" id="KW-1133">Transmembrane helix</keyword>
<keyword evidence="1" id="KW-0472">Membrane</keyword>
<evidence type="ECO:0000313" key="2">
    <source>
        <dbReference type="EMBL" id="KAF2105724.1"/>
    </source>
</evidence>
<evidence type="ECO:0000313" key="3">
    <source>
        <dbReference type="Proteomes" id="UP000799770"/>
    </source>
</evidence>
<gene>
    <name evidence="2" type="ORF">BDV96DRAFT_592097</name>
</gene>
<keyword evidence="1" id="KW-0812">Transmembrane</keyword>
<name>A0A6A5YG92_9PLEO</name>